<dbReference type="Gene3D" id="2.60.40.1120">
    <property type="entry name" value="Carboxypeptidase-like, regulatory domain"/>
    <property type="match status" value="1"/>
</dbReference>
<keyword evidence="6 7" id="KW-0998">Cell outer membrane</keyword>
<keyword evidence="3 7" id="KW-1134">Transmembrane beta strand</keyword>
<comment type="subcellular location">
    <subcellularLocation>
        <location evidence="1 7">Cell outer membrane</location>
        <topology evidence="1 7">Multi-pass membrane protein</topology>
    </subcellularLocation>
</comment>
<evidence type="ECO:0000256" key="5">
    <source>
        <dbReference type="ARBA" id="ARBA00023136"/>
    </source>
</evidence>
<dbReference type="InterPro" id="IPR037066">
    <property type="entry name" value="Plug_dom_sf"/>
</dbReference>
<evidence type="ECO:0000256" key="2">
    <source>
        <dbReference type="ARBA" id="ARBA00022448"/>
    </source>
</evidence>
<dbReference type="Gene3D" id="2.40.170.20">
    <property type="entry name" value="TonB-dependent receptor, beta-barrel domain"/>
    <property type="match status" value="1"/>
</dbReference>
<evidence type="ECO:0000256" key="4">
    <source>
        <dbReference type="ARBA" id="ARBA00022692"/>
    </source>
</evidence>
<evidence type="ECO:0000256" key="6">
    <source>
        <dbReference type="ARBA" id="ARBA00023237"/>
    </source>
</evidence>
<dbReference type="RefSeq" id="WP_090625998.1">
    <property type="nucleotide sequence ID" value="NZ_FOQO01000003.1"/>
</dbReference>
<evidence type="ECO:0000256" key="7">
    <source>
        <dbReference type="PROSITE-ProRule" id="PRU01360"/>
    </source>
</evidence>
<dbReference type="OrthoDB" id="9768177at2"/>
<gene>
    <name evidence="9" type="ORF">SAMN05444682_103203</name>
</gene>
<dbReference type="InterPro" id="IPR023996">
    <property type="entry name" value="TonB-dep_OMP_SusC/RagA"/>
</dbReference>
<dbReference type="STRING" id="1477437.SAMN05444682_103203"/>
<protein>
    <submittedName>
        <fullName evidence="9">TonB-linked outer membrane protein, SusC/RagA family</fullName>
    </submittedName>
</protein>
<evidence type="ECO:0000256" key="3">
    <source>
        <dbReference type="ARBA" id="ARBA00022452"/>
    </source>
</evidence>
<keyword evidence="2 7" id="KW-0813">Transport</keyword>
<dbReference type="InterPro" id="IPR023997">
    <property type="entry name" value="TonB-dep_OMP_SusC/RagA_CS"/>
</dbReference>
<dbReference type="InterPro" id="IPR039426">
    <property type="entry name" value="TonB-dep_rcpt-like"/>
</dbReference>
<dbReference type="Pfam" id="PF07715">
    <property type="entry name" value="Plug"/>
    <property type="match status" value="1"/>
</dbReference>
<dbReference type="Proteomes" id="UP000198670">
    <property type="component" value="Unassembled WGS sequence"/>
</dbReference>
<evidence type="ECO:0000313" key="9">
    <source>
        <dbReference type="EMBL" id="SFI30024.1"/>
    </source>
</evidence>
<evidence type="ECO:0000256" key="1">
    <source>
        <dbReference type="ARBA" id="ARBA00004571"/>
    </source>
</evidence>
<keyword evidence="5 7" id="KW-0472">Membrane</keyword>
<dbReference type="InterPro" id="IPR036942">
    <property type="entry name" value="Beta-barrel_TonB_sf"/>
</dbReference>
<proteinExistence type="inferred from homology"/>
<dbReference type="AlphaFoldDB" id="A0A1I3H2T4"/>
<keyword evidence="10" id="KW-1185">Reference proteome</keyword>
<comment type="similarity">
    <text evidence="7">Belongs to the TonB-dependent receptor family.</text>
</comment>
<dbReference type="InterPro" id="IPR008969">
    <property type="entry name" value="CarboxyPept-like_regulatory"/>
</dbReference>
<accession>A0A1I3H2T4</accession>
<dbReference type="PROSITE" id="PS52016">
    <property type="entry name" value="TONB_DEPENDENT_REC_3"/>
    <property type="match status" value="1"/>
</dbReference>
<dbReference type="Gene3D" id="2.170.130.10">
    <property type="entry name" value="TonB-dependent receptor, plug domain"/>
    <property type="match status" value="1"/>
</dbReference>
<organism evidence="9 10">
    <name type="scientific">Parapedobacter indicus</name>
    <dbReference type="NCBI Taxonomy" id="1477437"/>
    <lineage>
        <taxon>Bacteria</taxon>
        <taxon>Pseudomonadati</taxon>
        <taxon>Bacteroidota</taxon>
        <taxon>Sphingobacteriia</taxon>
        <taxon>Sphingobacteriales</taxon>
        <taxon>Sphingobacteriaceae</taxon>
        <taxon>Parapedobacter</taxon>
    </lineage>
</organism>
<dbReference type="SUPFAM" id="SSF56935">
    <property type="entry name" value="Porins"/>
    <property type="match status" value="1"/>
</dbReference>
<evidence type="ECO:0000259" key="8">
    <source>
        <dbReference type="Pfam" id="PF07715"/>
    </source>
</evidence>
<sequence length="1110" mass="122737">MNKKRGLEGFCLPPELYTQKSILRQIFMVIKVSYVLLFITCLQLQARTYSQTITMNTKQTSLERVFQAVEQQTGYVILYNYKELQRAKPVTISASNQEITKFLDRLFADQPFTYNIEDKTILVSGGKRVKPKWAKPTVRIFPPVEAKQAPLTGSVKDASGAPIEGVTVTVNGTTTATKTGSDGRYHIDAPPSDGTLVFSMLGYNTVEQTIGNRQTIDIVMIPSVSDLEEVIVVGYGTAQKRDLTGAVARVNLDQNRQQPNINPVQNLRGTVAGVNITDNGRPGSDGTIRIRGANSISASNNPLIVLDGIIYAGGSLSDINSTDIESIDILKDASSSAIYGSLAANGVILITTKKGTTDKPRISLNSYVGFSDFAHIPKYLDAEKYLQVRKDAEIADGGAIPFNPLEQANIDAGRTIDPFEEIRQNSPIHSNELSVSGKSKAFTYYFSGAYSGVKSPVMGDNFSRLGARVNLNVKVTDWLSIGTNSGYTAKDNSGVRADLAMTTFLSPYAELYYEDGVPRPLPMNVGQVRSPILNALLSDNLDKTNTLFSNNYLDVELPLEGLTFRLNTGYTQRNKKVFNYKPTFNRGEFFNLGSGSQAYTESRNLTVENILRYDRTFAEDHAFNLTLMYGAYKSADNSASLASDNIFNDALGYNALEIGENFTINTGAGEDQQVSMMGRAGYRYKGKYIVDATIRRDGFSAFGKGRKYGVFPSAGVSWVLSEEEFLADNSYINSLKVRLSWGRNGNRGVSRYSSLSSVAQTNYVFGNGAAPSVGLYTNSMGNPNLGWETTTSTNFGVDFELFSNRVNGSVELYHSNTYNLLLRQRIPNMSGFTTFLRNIGETENRGFEVTLNTVNVQKGSFSWDTRVAFSLNRNKILKLTGNDLDGDGVEDDDIASGWFIGYPLASNFDYVFDGIYQEGDDDFSLLPGSKPGDVKFRDMNDDGKITPADRRVLSNSQPIFLAGITNTFSYKQFSLMVMFNIRQGGESANQAINIGRNFYYESNTLDVPYWMPENPINDYPAINYGNPLNYGFYQSRSFVRLQDVSLSYNFSSALLEKLRIQNLRLFVSGKNLVTWTKWNGWDPEYGGGGRGPGDNGPILKTYTFGLNFQL</sequence>
<dbReference type="InterPro" id="IPR012910">
    <property type="entry name" value="Plug_dom"/>
</dbReference>
<dbReference type="GO" id="GO:0009279">
    <property type="term" value="C:cell outer membrane"/>
    <property type="evidence" value="ECO:0007669"/>
    <property type="project" value="UniProtKB-SubCell"/>
</dbReference>
<dbReference type="Pfam" id="PF13715">
    <property type="entry name" value="CarbopepD_reg_2"/>
    <property type="match status" value="1"/>
</dbReference>
<dbReference type="SUPFAM" id="SSF49464">
    <property type="entry name" value="Carboxypeptidase regulatory domain-like"/>
    <property type="match status" value="1"/>
</dbReference>
<dbReference type="NCBIfam" id="TIGR04056">
    <property type="entry name" value="OMP_RagA_SusC"/>
    <property type="match status" value="1"/>
</dbReference>
<dbReference type="NCBIfam" id="TIGR04057">
    <property type="entry name" value="SusC_RagA_signa"/>
    <property type="match status" value="1"/>
</dbReference>
<keyword evidence="4 7" id="KW-0812">Transmembrane</keyword>
<reference evidence="9 10" key="1">
    <citation type="submission" date="2016-10" db="EMBL/GenBank/DDBJ databases">
        <authorList>
            <person name="de Groot N.N."/>
        </authorList>
    </citation>
    <scope>NUCLEOTIDE SEQUENCE [LARGE SCALE GENOMIC DNA]</scope>
    <source>
        <strain evidence="9 10">RK1</strain>
    </source>
</reference>
<name>A0A1I3H2T4_9SPHI</name>
<feature type="domain" description="TonB-dependent receptor plug" evidence="8">
    <location>
        <begin position="240"/>
        <end position="347"/>
    </location>
</feature>
<dbReference type="EMBL" id="FOQO01000003">
    <property type="protein sequence ID" value="SFI30024.1"/>
    <property type="molecule type" value="Genomic_DNA"/>
</dbReference>
<evidence type="ECO:0000313" key="10">
    <source>
        <dbReference type="Proteomes" id="UP000198670"/>
    </source>
</evidence>